<organism evidence="3 4">
    <name type="scientific">Klebsormidium nitens</name>
    <name type="common">Green alga</name>
    <name type="synonym">Ulothrix nitens</name>
    <dbReference type="NCBI Taxonomy" id="105231"/>
    <lineage>
        <taxon>Eukaryota</taxon>
        <taxon>Viridiplantae</taxon>
        <taxon>Streptophyta</taxon>
        <taxon>Klebsormidiophyceae</taxon>
        <taxon>Klebsormidiales</taxon>
        <taxon>Klebsormidiaceae</taxon>
        <taxon>Klebsormidium</taxon>
    </lineage>
</organism>
<feature type="region of interest" description="Disordered" evidence="1">
    <location>
        <begin position="26"/>
        <end position="56"/>
    </location>
</feature>
<reference evidence="3 4" key="1">
    <citation type="journal article" date="2014" name="Nat. Commun.">
        <title>Klebsormidium flaccidum genome reveals primary factors for plant terrestrial adaptation.</title>
        <authorList>
            <person name="Hori K."/>
            <person name="Maruyama F."/>
            <person name="Fujisawa T."/>
            <person name="Togashi T."/>
            <person name="Yamamoto N."/>
            <person name="Seo M."/>
            <person name="Sato S."/>
            <person name="Yamada T."/>
            <person name="Mori H."/>
            <person name="Tajima N."/>
            <person name="Moriyama T."/>
            <person name="Ikeuchi M."/>
            <person name="Watanabe M."/>
            <person name="Wada H."/>
            <person name="Kobayashi K."/>
            <person name="Saito M."/>
            <person name="Masuda T."/>
            <person name="Sasaki-Sekimoto Y."/>
            <person name="Mashiguchi K."/>
            <person name="Awai K."/>
            <person name="Shimojima M."/>
            <person name="Masuda S."/>
            <person name="Iwai M."/>
            <person name="Nobusawa T."/>
            <person name="Narise T."/>
            <person name="Kondo S."/>
            <person name="Saito H."/>
            <person name="Sato R."/>
            <person name="Murakawa M."/>
            <person name="Ihara Y."/>
            <person name="Oshima-Yamada Y."/>
            <person name="Ohtaka K."/>
            <person name="Satoh M."/>
            <person name="Sonobe K."/>
            <person name="Ishii M."/>
            <person name="Ohtani R."/>
            <person name="Kanamori-Sato M."/>
            <person name="Honoki R."/>
            <person name="Miyazaki D."/>
            <person name="Mochizuki H."/>
            <person name="Umetsu J."/>
            <person name="Higashi K."/>
            <person name="Shibata D."/>
            <person name="Kamiya Y."/>
            <person name="Sato N."/>
            <person name="Nakamura Y."/>
            <person name="Tabata S."/>
            <person name="Ida S."/>
            <person name="Kurokawa K."/>
            <person name="Ohta H."/>
        </authorList>
    </citation>
    <scope>NUCLEOTIDE SEQUENCE [LARGE SCALE GENOMIC DNA]</scope>
    <source>
        <strain evidence="3 4">NIES-2285</strain>
    </source>
</reference>
<dbReference type="Gene3D" id="3.10.28.20">
    <property type="entry name" value="Acetamidase/Formamidase-like domains"/>
    <property type="match status" value="1"/>
</dbReference>
<dbReference type="EMBL" id="DF236992">
    <property type="protein sequence ID" value="GAQ79982.1"/>
    <property type="molecule type" value="Genomic_DNA"/>
</dbReference>
<accession>A0A1Y1HQB4</accession>
<evidence type="ECO:0000256" key="2">
    <source>
        <dbReference type="SAM" id="SignalP"/>
    </source>
</evidence>
<evidence type="ECO:0000313" key="3">
    <source>
        <dbReference type="EMBL" id="GAQ79982.1"/>
    </source>
</evidence>
<sequence length="651" mass="68338">MARFGPKMIITLTLLAMLGVTSAQEPLAAPSPSDAPSAPADAPSAPADAPSAPLDAPAPIVAAATPADAPAPMVAAANPADAPAPMSAATPADAPNPLLISATPPEAAPPATVPTTAPRSIGISPSSPVASAAAATSAPFTGPVPVATPSTTLPPQCSGPSTSYLTANSSTVNWGFYDLFKDPVAYIQSGDVITVEVVTHEAGNDWAKMIQGDPGVSDIYYWATGTPITTKNVPKYPGSGSHVVTGPIYVCGAQPGDVLQVEILSVKPRVNPASGKTYGANRQAFFGYQARAGHRDGSAWNNSIITIYDISEDKDGMWALPVYQFEVPKMLDPNGGGNLALQNINNGVVVPHPVNYGINNNEALTLPYPAGFQTTLNQSTPINYLTDPLNYRIPLRPHLGIMGVMPANGQNYLTGAPNGTRGASAVPPSRFGGNIDDWRIGPGTTMYYTVETDGARLVMADTHAAQGDSELQGTAIETSFDVTVQVSTLKAADLPDAVQGLSFPLLETPDEYIVHGYTYQNYLDNLTVPSTITVAGADLNGAFAGAYNKSRDFLMDVFGLSENVALSIITTSVDYSVSQVVDSNWGVHAAIKKNVFSQSVGNRKLLEFYADTHGITRTSTSFMDTARRQAELRTAAAARKWSLEKLLKRFF</sequence>
<keyword evidence="2" id="KW-0732">Signal</keyword>
<dbReference type="Gene3D" id="2.60.120.580">
    <property type="entry name" value="Acetamidase/Formamidase-like domains"/>
    <property type="match status" value="2"/>
</dbReference>
<evidence type="ECO:0000256" key="1">
    <source>
        <dbReference type="SAM" id="MobiDB-lite"/>
    </source>
</evidence>
<evidence type="ECO:0000313" key="4">
    <source>
        <dbReference type="Proteomes" id="UP000054558"/>
    </source>
</evidence>
<dbReference type="OrthoDB" id="506331at2759"/>
<dbReference type="GO" id="GO:0016811">
    <property type="term" value="F:hydrolase activity, acting on carbon-nitrogen (but not peptide) bonds, in linear amides"/>
    <property type="evidence" value="ECO:0007669"/>
    <property type="project" value="InterPro"/>
</dbReference>
<proteinExistence type="predicted"/>
<dbReference type="STRING" id="105231.A0A1Y1HQB4"/>
<feature type="compositionally biased region" description="Low complexity" evidence="1">
    <location>
        <begin position="74"/>
        <end position="95"/>
    </location>
</feature>
<dbReference type="InterPro" id="IPR004304">
    <property type="entry name" value="FmdA_AmdA"/>
</dbReference>
<dbReference type="SUPFAM" id="SSF141130">
    <property type="entry name" value="Acetamidase/Formamidase-like"/>
    <property type="match status" value="2"/>
</dbReference>
<gene>
    <name evidence="3" type="ORF">KFL_000430240</name>
</gene>
<keyword evidence="4" id="KW-1185">Reference proteome</keyword>
<protein>
    <submittedName>
        <fullName evidence="3">Acetamidase/formamidase</fullName>
    </submittedName>
</protein>
<feature type="chain" id="PRO_5012778981" evidence="2">
    <location>
        <begin position="24"/>
        <end position="651"/>
    </location>
</feature>
<feature type="region of interest" description="Disordered" evidence="1">
    <location>
        <begin position="74"/>
        <end position="127"/>
    </location>
</feature>
<feature type="signal peptide" evidence="2">
    <location>
        <begin position="1"/>
        <end position="23"/>
    </location>
</feature>
<dbReference type="AlphaFoldDB" id="A0A1Y1HQB4"/>
<dbReference type="Pfam" id="PF03069">
    <property type="entry name" value="FmdA_AmdA"/>
    <property type="match status" value="2"/>
</dbReference>
<dbReference type="PANTHER" id="PTHR31891:SF1">
    <property type="entry name" value="FORMAMIDASE C869.04-RELATED"/>
    <property type="match status" value="1"/>
</dbReference>
<name>A0A1Y1HQB4_KLENI</name>
<dbReference type="PANTHER" id="PTHR31891">
    <property type="entry name" value="FORMAMIDASE C869.04-RELATED"/>
    <property type="match status" value="1"/>
</dbReference>
<dbReference type="Proteomes" id="UP000054558">
    <property type="component" value="Unassembled WGS sequence"/>
</dbReference>
<feature type="compositionally biased region" description="Low complexity" evidence="1">
    <location>
        <begin position="113"/>
        <end position="127"/>
    </location>
</feature>